<organism evidence="2 3">
    <name type="scientific">Paractinoplanes lichenicola</name>
    <dbReference type="NCBI Taxonomy" id="2802976"/>
    <lineage>
        <taxon>Bacteria</taxon>
        <taxon>Bacillati</taxon>
        <taxon>Actinomycetota</taxon>
        <taxon>Actinomycetes</taxon>
        <taxon>Micromonosporales</taxon>
        <taxon>Micromonosporaceae</taxon>
        <taxon>Paractinoplanes</taxon>
    </lineage>
</organism>
<accession>A0ABS1VYX4</accession>
<evidence type="ECO:0000313" key="2">
    <source>
        <dbReference type="EMBL" id="MBL7259503.1"/>
    </source>
</evidence>
<dbReference type="PROSITE" id="PS51186">
    <property type="entry name" value="GNAT"/>
    <property type="match status" value="1"/>
</dbReference>
<keyword evidence="3" id="KW-1185">Reference proteome</keyword>
<dbReference type="RefSeq" id="WP_202996200.1">
    <property type="nucleotide sequence ID" value="NZ_JAENHO010000011.1"/>
</dbReference>
<dbReference type="InterPro" id="IPR000182">
    <property type="entry name" value="GNAT_dom"/>
</dbReference>
<reference evidence="2 3" key="1">
    <citation type="submission" date="2021-01" db="EMBL/GenBank/DDBJ databases">
        <title>Actinoplanes sp. nov. LDG1-01 isolated from lichen.</title>
        <authorList>
            <person name="Saeng-In P."/>
            <person name="Phongsopitanun W."/>
            <person name="Kanchanasin P."/>
            <person name="Yuki M."/>
            <person name="Kudo T."/>
            <person name="Ohkuma M."/>
            <person name="Tanasupawat S."/>
        </authorList>
    </citation>
    <scope>NUCLEOTIDE SEQUENCE [LARGE SCALE GENOMIC DNA]</scope>
    <source>
        <strain evidence="2 3">LDG1-01</strain>
    </source>
</reference>
<dbReference type="PANTHER" id="PTHR41700:SF1">
    <property type="entry name" value="N-ACETYLTRANSFERASE DOMAIN-CONTAINING PROTEIN"/>
    <property type="match status" value="1"/>
</dbReference>
<evidence type="ECO:0000313" key="3">
    <source>
        <dbReference type="Proteomes" id="UP000598996"/>
    </source>
</evidence>
<proteinExistence type="predicted"/>
<evidence type="ECO:0000259" key="1">
    <source>
        <dbReference type="PROSITE" id="PS51186"/>
    </source>
</evidence>
<dbReference type="SUPFAM" id="SSF55729">
    <property type="entry name" value="Acyl-CoA N-acyltransferases (Nat)"/>
    <property type="match status" value="1"/>
</dbReference>
<feature type="domain" description="N-acetyltransferase" evidence="1">
    <location>
        <begin position="7"/>
        <end position="167"/>
    </location>
</feature>
<dbReference type="PANTHER" id="PTHR41700">
    <property type="entry name" value="GCN5-RELATED N-ACETYLTRANSFERASE"/>
    <property type="match status" value="1"/>
</dbReference>
<dbReference type="CDD" id="cd04301">
    <property type="entry name" value="NAT_SF"/>
    <property type="match status" value="1"/>
</dbReference>
<dbReference type="EMBL" id="JAENHO010000011">
    <property type="protein sequence ID" value="MBL7259503.1"/>
    <property type="molecule type" value="Genomic_DNA"/>
</dbReference>
<dbReference type="Pfam" id="PF00583">
    <property type="entry name" value="Acetyltransf_1"/>
    <property type="match status" value="1"/>
</dbReference>
<dbReference type="Proteomes" id="UP000598996">
    <property type="component" value="Unassembled WGS sequence"/>
</dbReference>
<dbReference type="InterPro" id="IPR038764">
    <property type="entry name" value="GNAT_N_AcTrfase_prd"/>
</dbReference>
<dbReference type="Gene3D" id="3.40.630.30">
    <property type="match status" value="1"/>
</dbReference>
<protein>
    <submittedName>
        <fullName evidence="2">GNAT family N-acetyltransferase</fullName>
    </submittedName>
</protein>
<gene>
    <name evidence="2" type="ORF">JKJ07_34820</name>
</gene>
<sequence>MEVDVGIEVRDLAGLHEWSLASALYRAVFGYTHPEFGISPRLLAALRENSGSVIGAFDGPALVGFCYGFTAVDSGEIYHYSQAAAVAPRSQGLGIGRRLKFAQAEAARATGARTMRWTFDPYALRNAHFNLSVLGATAVKFLPDYYDDGSSDRLLVTWNLTAAHPLPRGSGLPDVTCRAVHARFAAPEAAERARLREALMARFQDGGVLVAVETHGDQAIYRFERAAK</sequence>
<comment type="caution">
    <text evidence="2">The sequence shown here is derived from an EMBL/GenBank/DDBJ whole genome shotgun (WGS) entry which is preliminary data.</text>
</comment>
<name>A0ABS1VYX4_9ACTN</name>
<dbReference type="InterPro" id="IPR016181">
    <property type="entry name" value="Acyl_CoA_acyltransferase"/>
</dbReference>